<dbReference type="EMBL" id="ML995484">
    <property type="protein sequence ID" value="KAF2142355.1"/>
    <property type="molecule type" value="Genomic_DNA"/>
</dbReference>
<dbReference type="GeneID" id="54293319"/>
<dbReference type="AlphaFoldDB" id="A0A6A6BGC5"/>
<feature type="compositionally biased region" description="Basic residues" evidence="1">
    <location>
        <begin position="108"/>
        <end position="138"/>
    </location>
</feature>
<sequence length="147" mass="16924">MTTPGSAAQVASKKPGQVLRPDGHAALLPTDPVPRYKEPDSRGGEAEAPPALSPFIRCLPARRNLFACLLCFALLCLSTAQQPAVWRLPQPGRRTARRLFWPASLPRPRPRPHPRSRPRKPRRHHRRRRRRRRRRRPPRQTWSGLLL</sequence>
<accession>A0A6A6BGC5</accession>
<gene>
    <name evidence="2" type="ORF">K452DRAFT_17400</name>
</gene>
<evidence type="ECO:0000256" key="1">
    <source>
        <dbReference type="SAM" id="MobiDB-lite"/>
    </source>
</evidence>
<evidence type="ECO:0000313" key="2">
    <source>
        <dbReference type="EMBL" id="KAF2142355.1"/>
    </source>
</evidence>
<keyword evidence="3" id="KW-1185">Reference proteome</keyword>
<dbReference type="Proteomes" id="UP000799438">
    <property type="component" value="Unassembled WGS sequence"/>
</dbReference>
<organism evidence="2 3">
    <name type="scientific">Aplosporella prunicola CBS 121167</name>
    <dbReference type="NCBI Taxonomy" id="1176127"/>
    <lineage>
        <taxon>Eukaryota</taxon>
        <taxon>Fungi</taxon>
        <taxon>Dikarya</taxon>
        <taxon>Ascomycota</taxon>
        <taxon>Pezizomycotina</taxon>
        <taxon>Dothideomycetes</taxon>
        <taxon>Dothideomycetes incertae sedis</taxon>
        <taxon>Botryosphaeriales</taxon>
        <taxon>Aplosporellaceae</taxon>
        <taxon>Aplosporella</taxon>
    </lineage>
</organism>
<proteinExistence type="predicted"/>
<dbReference type="RefSeq" id="XP_033398067.1">
    <property type="nucleotide sequence ID" value="XM_033535823.1"/>
</dbReference>
<feature type="region of interest" description="Disordered" evidence="1">
    <location>
        <begin position="97"/>
        <end position="147"/>
    </location>
</feature>
<feature type="region of interest" description="Disordered" evidence="1">
    <location>
        <begin position="1"/>
        <end position="52"/>
    </location>
</feature>
<reference evidence="2" key="1">
    <citation type="journal article" date="2020" name="Stud. Mycol.">
        <title>101 Dothideomycetes genomes: a test case for predicting lifestyles and emergence of pathogens.</title>
        <authorList>
            <person name="Haridas S."/>
            <person name="Albert R."/>
            <person name="Binder M."/>
            <person name="Bloem J."/>
            <person name="Labutti K."/>
            <person name="Salamov A."/>
            <person name="Andreopoulos B."/>
            <person name="Baker S."/>
            <person name="Barry K."/>
            <person name="Bills G."/>
            <person name="Bluhm B."/>
            <person name="Cannon C."/>
            <person name="Castanera R."/>
            <person name="Culley D."/>
            <person name="Daum C."/>
            <person name="Ezra D."/>
            <person name="Gonzalez J."/>
            <person name="Henrissat B."/>
            <person name="Kuo A."/>
            <person name="Liang C."/>
            <person name="Lipzen A."/>
            <person name="Lutzoni F."/>
            <person name="Magnuson J."/>
            <person name="Mondo S."/>
            <person name="Nolan M."/>
            <person name="Ohm R."/>
            <person name="Pangilinan J."/>
            <person name="Park H.-J."/>
            <person name="Ramirez L."/>
            <person name="Alfaro M."/>
            <person name="Sun H."/>
            <person name="Tritt A."/>
            <person name="Yoshinaga Y."/>
            <person name="Zwiers L.-H."/>
            <person name="Turgeon B."/>
            <person name="Goodwin S."/>
            <person name="Spatafora J."/>
            <person name="Crous P."/>
            <person name="Grigoriev I."/>
        </authorList>
    </citation>
    <scope>NUCLEOTIDE SEQUENCE</scope>
    <source>
        <strain evidence="2">CBS 121167</strain>
    </source>
</reference>
<evidence type="ECO:0000313" key="3">
    <source>
        <dbReference type="Proteomes" id="UP000799438"/>
    </source>
</evidence>
<protein>
    <submittedName>
        <fullName evidence="2">Uncharacterized protein</fullName>
    </submittedName>
</protein>
<feature type="compositionally biased region" description="Basic and acidic residues" evidence="1">
    <location>
        <begin position="34"/>
        <end position="45"/>
    </location>
</feature>
<name>A0A6A6BGC5_9PEZI</name>